<feature type="transmembrane region" description="Helical" evidence="1">
    <location>
        <begin position="65"/>
        <end position="84"/>
    </location>
</feature>
<feature type="transmembrane region" description="Helical" evidence="1">
    <location>
        <begin position="28"/>
        <end position="53"/>
    </location>
</feature>
<accession>A0A4R6Z797</accession>
<keyword evidence="1" id="KW-0472">Membrane</keyword>
<reference evidence="2 3" key="1">
    <citation type="submission" date="2019-03" db="EMBL/GenBank/DDBJ databases">
        <title>Genomic Encyclopedia of Type Strains, Phase IV (KMG-IV): sequencing the most valuable type-strain genomes for metagenomic binning, comparative biology and taxonomic classification.</title>
        <authorList>
            <person name="Goeker M."/>
        </authorList>
    </citation>
    <scope>NUCLEOTIDE SEQUENCE [LARGE SCALE GENOMIC DNA]</scope>
    <source>
        <strain evidence="2 3">DSM 21667</strain>
    </source>
</reference>
<keyword evidence="3" id="KW-1185">Reference proteome</keyword>
<evidence type="ECO:0000256" key="1">
    <source>
        <dbReference type="SAM" id="Phobius"/>
    </source>
</evidence>
<dbReference type="RefSeq" id="WP_133817352.1">
    <property type="nucleotide sequence ID" value="NZ_SNZH01000002.1"/>
</dbReference>
<dbReference type="Proteomes" id="UP000295293">
    <property type="component" value="Unassembled WGS sequence"/>
</dbReference>
<keyword evidence="1" id="KW-0812">Transmembrane</keyword>
<organism evidence="2 3">
    <name type="scientific">Tahibacter aquaticus</name>
    <dbReference type="NCBI Taxonomy" id="520092"/>
    <lineage>
        <taxon>Bacteria</taxon>
        <taxon>Pseudomonadati</taxon>
        <taxon>Pseudomonadota</taxon>
        <taxon>Gammaproteobacteria</taxon>
        <taxon>Lysobacterales</taxon>
        <taxon>Rhodanobacteraceae</taxon>
        <taxon>Tahibacter</taxon>
    </lineage>
</organism>
<gene>
    <name evidence="2" type="ORF">DFR29_102295</name>
</gene>
<comment type="caution">
    <text evidence="2">The sequence shown here is derived from an EMBL/GenBank/DDBJ whole genome shotgun (WGS) entry which is preliminary data.</text>
</comment>
<evidence type="ECO:0000313" key="2">
    <source>
        <dbReference type="EMBL" id="TDR47635.1"/>
    </source>
</evidence>
<sequence length="167" mass="18625">MSQSRNNDPSNPMPQLKRGKRHSWFDRAAGAMTHAVGTPAAFGIALGSIVVWAATGPLFGYSETWQLIVNTATTIITFLMVFLIQQAQNKDSLALHLKLNELLASHRSASNRLVAIEDLDEVELATLRKFYCRLAELAQKRGVHETHSLDEAIEADEEKRQGRERSL</sequence>
<dbReference type="GO" id="GO:0055085">
    <property type="term" value="P:transmembrane transport"/>
    <property type="evidence" value="ECO:0007669"/>
    <property type="project" value="InterPro"/>
</dbReference>
<evidence type="ECO:0000313" key="3">
    <source>
        <dbReference type="Proteomes" id="UP000295293"/>
    </source>
</evidence>
<dbReference type="AlphaFoldDB" id="A0A4R6Z797"/>
<name>A0A4R6Z797_9GAMM</name>
<dbReference type="InterPro" id="IPR007251">
    <property type="entry name" value="Iron_permease_Fet4"/>
</dbReference>
<dbReference type="Pfam" id="PF04120">
    <property type="entry name" value="Iron_permease"/>
    <property type="match status" value="1"/>
</dbReference>
<protein>
    <submittedName>
        <fullName evidence="2">Low affinity Fe/Cu permease</fullName>
    </submittedName>
</protein>
<dbReference type="EMBL" id="SNZH01000002">
    <property type="protein sequence ID" value="TDR47635.1"/>
    <property type="molecule type" value="Genomic_DNA"/>
</dbReference>
<keyword evidence="1" id="KW-1133">Transmembrane helix</keyword>
<proteinExistence type="predicted"/>
<dbReference type="OrthoDB" id="119761at2"/>